<evidence type="ECO:0000256" key="1">
    <source>
        <dbReference type="SAM" id="MobiDB-lite"/>
    </source>
</evidence>
<feature type="transmembrane region" description="Helical" evidence="2">
    <location>
        <begin position="248"/>
        <end position="266"/>
    </location>
</feature>
<proteinExistence type="predicted"/>
<name>A0A853ERX7_9MICO</name>
<dbReference type="Pfam" id="PF07885">
    <property type="entry name" value="Ion_trans_2"/>
    <property type="match status" value="1"/>
</dbReference>
<feature type="transmembrane region" description="Helical" evidence="2">
    <location>
        <begin position="179"/>
        <end position="200"/>
    </location>
</feature>
<dbReference type="InterPro" id="IPR013099">
    <property type="entry name" value="K_chnl_dom"/>
</dbReference>
<feature type="region of interest" description="Disordered" evidence="1">
    <location>
        <begin position="274"/>
        <end position="297"/>
    </location>
</feature>
<dbReference type="Proteomes" id="UP000561011">
    <property type="component" value="Unassembled WGS sequence"/>
</dbReference>
<dbReference type="SUPFAM" id="SSF81324">
    <property type="entry name" value="Voltage-gated potassium channels"/>
    <property type="match status" value="1"/>
</dbReference>
<keyword evidence="4" id="KW-0813">Transport</keyword>
<organism evidence="4 5">
    <name type="scientific">Sanguibacter inulinus</name>
    <dbReference type="NCBI Taxonomy" id="60922"/>
    <lineage>
        <taxon>Bacteria</taxon>
        <taxon>Bacillati</taxon>
        <taxon>Actinomycetota</taxon>
        <taxon>Actinomycetes</taxon>
        <taxon>Micrococcales</taxon>
        <taxon>Sanguibacteraceae</taxon>
        <taxon>Sanguibacter</taxon>
    </lineage>
</organism>
<dbReference type="EMBL" id="JACBYE010000012">
    <property type="protein sequence ID" value="NYS93251.1"/>
    <property type="molecule type" value="Genomic_DNA"/>
</dbReference>
<feature type="compositionally biased region" description="Basic and acidic residues" evidence="1">
    <location>
        <begin position="288"/>
        <end position="297"/>
    </location>
</feature>
<keyword evidence="2" id="KW-0472">Membrane</keyword>
<feature type="transmembrane region" description="Helical" evidence="2">
    <location>
        <begin position="145"/>
        <end position="167"/>
    </location>
</feature>
<gene>
    <name evidence="4" type="ORF">HZZ10_06875</name>
</gene>
<dbReference type="Gene3D" id="1.10.287.70">
    <property type="match status" value="1"/>
</dbReference>
<feature type="transmembrane region" description="Helical" evidence="2">
    <location>
        <begin position="121"/>
        <end position="139"/>
    </location>
</feature>
<keyword evidence="4" id="KW-0406">Ion transport</keyword>
<evidence type="ECO:0000313" key="4">
    <source>
        <dbReference type="EMBL" id="NYS93251.1"/>
    </source>
</evidence>
<feature type="domain" description="Potassium channel" evidence="3">
    <location>
        <begin position="211"/>
        <end position="266"/>
    </location>
</feature>
<keyword evidence="5" id="KW-1185">Reference proteome</keyword>
<keyword evidence="4" id="KW-0407">Ion channel</keyword>
<evidence type="ECO:0000313" key="5">
    <source>
        <dbReference type="Proteomes" id="UP000561011"/>
    </source>
</evidence>
<feature type="transmembrane region" description="Helical" evidence="2">
    <location>
        <begin position="90"/>
        <end position="109"/>
    </location>
</feature>
<dbReference type="GO" id="GO:0034220">
    <property type="term" value="P:monoatomic ion transmembrane transport"/>
    <property type="evidence" value="ECO:0007669"/>
    <property type="project" value="UniProtKB-KW"/>
</dbReference>
<feature type="transmembrane region" description="Helical" evidence="2">
    <location>
        <begin position="65"/>
        <end position="84"/>
    </location>
</feature>
<comment type="caution">
    <text evidence="4">The sequence shown here is derived from an EMBL/GenBank/DDBJ whole genome shotgun (WGS) entry which is preliminary data.</text>
</comment>
<evidence type="ECO:0000256" key="2">
    <source>
        <dbReference type="SAM" id="Phobius"/>
    </source>
</evidence>
<sequence length="297" mass="32088">MPVPEGRAQTETQVTHATAQRACSTKVIVPTGRSRRGRDRRQVLLVTSRAQDHRRRRRRRVHGRPDDFVVVLWLLGVSYLLFAVTSDRRVRVLVALIYVVALVVTVQASDPTSRQRRAMRWLVACGLVVAGAGFLVLPVEDAQGVVDVMVTAVLALTLVLVVSRVLLHRTVTIQTIAGALSAYLLIGMTFTSLYAVLAWVGPDPFFVSSASQAAPDLQYFSFTTLTTLGYGDLTVTTGAARGFATLEALVGQIFLATLVASLVAAFRMQEQALDDPVVPDGPGGPEDPVGRDDGRPA</sequence>
<dbReference type="AlphaFoldDB" id="A0A853ERX7"/>
<reference evidence="4 5" key="1">
    <citation type="submission" date="2020-07" db="EMBL/GenBank/DDBJ databases">
        <title>MOT database genomes.</title>
        <authorList>
            <person name="Joseph S."/>
            <person name="Aduse-Opoku J."/>
            <person name="Hashim A."/>
            <person name="Wade W."/>
            <person name="Curtis M."/>
        </authorList>
    </citation>
    <scope>NUCLEOTIDE SEQUENCE [LARGE SCALE GENOMIC DNA]</scope>
    <source>
        <strain evidence="4 5">DSM 100099</strain>
    </source>
</reference>
<protein>
    <submittedName>
        <fullName evidence="4">Two pore domain potassium channel family protein</fullName>
    </submittedName>
</protein>
<accession>A0A853ERX7</accession>
<keyword evidence="2" id="KW-1133">Transmembrane helix</keyword>
<keyword evidence="2" id="KW-0812">Transmembrane</keyword>
<evidence type="ECO:0000259" key="3">
    <source>
        <dbReference type="Pfam" id="PF07885"/>
    </source>
</evidence>